<keyword evidence="5" id="KW-0408">Iron</keyword>
<feature type="chain" id="PRO_5043272295" evidence="6">
    <location>
        <begin position="20"/>
        <end position="594"/>
    </location>
</feature>
<feature type="signal peptide" evidence="6">
    <location>
        <begin position="1"/>
        <end position="19"/>
    </location>
</feature>
<evidence type="ECO:0000313" key="8">
    <source>
        <dbReference type="EMBL" id="CAI3990680.1"/>
    </source>
</evidence>
<dbReference type="InterPro" id="IPR044862">
    <property type="entry name" value="Pro_4_hyd_alph_FE2OG_OXY"/>
</dbReference>
<dbReference type="Pfam" id="PF13640">
    <property type="entry name" value="2OG-FeII_Oxy_3"/>
    <property type="match status" value="1"/>
</dbReference>
<keyword evidence="2" id="KW-0479">Metal-binding</keyword>
<dbReference type="PANTHER" id="PTHR10869:SF226">
    <property type="entry name" value="PROLYL 4-HYDROXYLASE ALPHA SUBUNIT DOMAIN-CONTAINING PROTEIN"/>
    <property type="match status" value="1"/>
</dbReference>
<keyword evidence="6" id="KW-0732">Signal</keyword>
<evidence type="ECO:0000313" key="10">
    <source>
        <dbReference type="Proteomes" id="UP001152797"/>
    </source>
</evidence>
<sequence length="594" mass="65641">MRFLLWLAAAAAEELHILSHIPEVVQVFWLPGGALSPSRLSSELDAADSDGPSSFVINTYAGHGFRFQAGSLSSEAVTHSGGQHDLVILSKSGDSLVADLLSAVDLQKFVQEMHSHCNERDGYTSCCYNFLKTKRGIPVAFADYSNFDDVATAFARPADKYITAYSPHKLMPRVAARGNLEDDIESDGLDDDGYGGHLPPDEMLVINKMLVPVDLRWVHVAHDSDVPPQDNETTMITQVTSESYVRITARPGQSFVVSKQSPREQSRSSSVFRYPGELAVAIISAEAKGLAVASRDQDELKIALSEIAQNCGDSSKDEQSFTECFKQKAVSFPPALALWWFQLLWTSVSHWLHCVHLPDSVSIRQVDLELDDGTGKNRSVKAQIFREDPLVLGISGLATPQECQQLIDSQDLKEANLNMAFISGGSHSKSRRTLTKNLYPNMQAPQSILAKLQKRFFQAARGASGYELWPEGQEPVNWLHYKPGYEYRPHCDGGCGMDPVPSGMRVASSLLYCNVAEQGGSTIFTQDTTKFTPARGDFLFFAYKSDPDYMSMHAACPVLRGIKSTATQWYREGVSKDYTWEDVADLGLRRSSEL</sequence>
<dbReference type="InterPro" id="IPR045054">
    <property type="entry name" value="P4HA-like"/>
</dbReference>
<dbReference type="Gene3D" id="2.60.120.620">
    <property type="entry name" value="q2cbj1_9rhob like domain"/>
    <property type="match status" value="1"/>
</dbReference>
<dbReference type="AlphaFoldDB" id="A0A9P1FXU6"/>
<reference evidence="8" key="1">
    <citation type="submission" date="2022-10" db="EMBL/GenBank/DDBJ databases">
        <authorList>
            <person name="Chen Y."/>
            <person name="Dougan E. K."/>
            <person name="Chan C."/>
            <person name="Rhodes N."/>
            <person name="Thang M."/>
        </authorList>
    </citation>
    <scope>NUCLEOTIDE SEQUENCE</scope>
</reference>
<dbReference type="GO" id="GO:0004656">
    <property type="term" value="F:procollagen-proline 4-dioxygenase activity"/>
    <property type="evidence" value="ECO:0007669"/>
    <property type="project" value="TreeGrafter"/>
</dbReference>
<dbReference type="Proteomes" id="UP001152797">
    <property type="component" value="Unassembled WGS sequence"/>
</dbReference>
<evidence type="ECO:0000256" key="1">
    <source>
        <dbReference type="ARBA" id="ARBA00001961"/>
    </source>
</evidence>
<name>A0A9P1FXU6_9DINO</name>
<comment type="cofactor">
    <cofactor evidence="1">
        <name>L-ascorbate</name>
        <dbReference type="ChEBI" id="CHEBI:38290"/>
    </cofactor>
</comment>
<dbReference type="InterPro" id="IPR006620">
    <property type="entry name" value="Pro_4_hyd_alph"/>
</dbReference>
<dbReference type="PANTHER" id="PTHR10869">
    <property type="entry name" value="PROLYL 4-HYDROXYLASE ALPHA SUBUNIT"/>
    <property type="match status" value="1"/>
</dbReference>
<dbReference type="GO" id="GO:0005783">
    <property type="term" value="C:endoplasmic reticulum"/>
    <property type="evidence" value="ECO:0007669"/>
    <property type="project" value="TreeGrafter"/>
</dbReference>
<protein>
    <submittedName>
        <fullName evidence="9">Fe2OG dioxygenase domain-containing protein</fullName>
    </submittedName>
</protein>
<dbReference type="OrthoDB" id="439107at2759"/>
<dbReference type="GO" id="GO:0031418">
    <property type="term" value="F:L-ascorbic acid binding"/>
    <property type="evidence" value="ECO:0007669"/>
    <property type="project" value="InterPro"/>
</dbReference>
<reference evidence="9 10" key="2">
    <citation type="submission" date="2024-05" db="EMBL/GenBank/DDBJ databases">
        <authorList>
            <person name="Chen Y."/>
            <person name="Shah S."/>
            <person name="Dougan E. K."/>
            <person name="Thang M."/>
            <person name="Chan C."/>
        </authorList>
    </citation>
    <scope>NUCLEOTIDE SEQUENCE [LARGE SCALE GENOMIC DNA]</scope>
</reference>
<evidence type="ECO:0000313" key="9">
    <source>
        <dbReference type="EMBL" id="CAL4777992.1"/>
    </source>
</evidence>
<keyword evidence="3 9" id="KW-0223">Dioxygenase</keyword>
<dbReference type="SMART" id="SM00702">
    <property type="entry name" value="P4Hc"/>
    <property type="match status" value="1"/>
</dbReference>
<evidence type="ECO:0000256" key="2">
    <source>
        <dbReference type="ARBA" id="ARBA00022723"/>
    </source>
</evidence>
<evidence type="ECO:0000256" key="3">
    <source>
        <dbReference type="ARBA" id="ARBA00022964"/>
    </source>
</evidence>
<organism evidence="8">
    <name type="scientific">Cladocopium goreaui</name>
    <dbReference type="NCBI Taxonomy" id="2562237"/>
    <lineage>
        <taxon>Eukaryota</taxon>
        <taxon>Sar</taxon>
        <taxon>Alveolata</taxon>
        <taxon>Dinophyceae</taxon>
        <taxon>Suessiales</taxon>
        <taxon>Symbiodiniaceae</taxon>
        <taxon>Cladocopium</taxon>
    </lineage>
</organism>
<comment type="caution">
    <text evidence="8">The sequence shown here is derived from an EMBL/GenBank/DDBJ whole genome shotgun (WGS) entry which is preliminary data.</text>
</comment>
<evidence type="ECO:0000256" key="4">
    <source>
        <dbReference type="ARBA" id="ARBA00023002"/>
    </source>
</evidence>
<evidence type="ECO:0000259" key="7">
    <source>
        <dbReference type="PROSITE" id="PS51471"/>
    </source>
</evidence>
<evidence type="ECO:0000256" key="6">
    <source>
        <dbReference type="SAM" id="SignalP"/>
    </source>
</evidence>
<accession>A0A9P1FXU6</accession>
<keyword evidence="4" id="KW-0560">Oxidoreductase</keyword>
<dbReference type="EMBL" id="CAMXCT020001502">
    <property type="protein sequence ID" value="CAL1144055.1"/>
    <property type="molecule type" value="Genomic_DNA"/>
</dbReference>
<evidence type="ECO:0000256" key="5">
    <source>
        <dbReference type="ARBA" id="ARBA00023004"/>
    </source>
</evidence>
<gene>
    <name evidence="8" type="ORF">C1SCF055_LOCUS17650</name>
</gene>
<proteinExistence type="predicted"/>
<dbReference type="PROSITE" id="PS51471">
    <property type="entry name" value="FE2OG_OXY"/>
    <property type="match status" value="1"/>
</dbReference>
<keyword evidence="10" id="KW-1185">Reference proteome</keyword>
<dbReference type="EMBL" id="CAMXCT030001502">
    <property type="protein sequence ID" value="CAL4777992.1"/>
    <property type="molecule type" value="Genomic_DNA"/>
</dbReference>
<feature type="domain" description="Fe2OG dioxygenase" evidence="7">
    <location>
        <begin position="472"/>
        <end position="572"/>
    </location>
</feature>
<dbReference type="InterPro" id="IPR005123">
    <property type="entry name" value="Oxoglu/Fe-dep_dioxygenase_dom"/>
</dbReference>
<dbReference type="EMBL" id="CAMXCT010001502">
    <property type="protein sequence ID" value="CAI3990680.1"/>
    <property type="molecule type" value="Genomic_DNA"/>
</dbReference>
<dbReference type="GO" id="GO:0005506">
    <property type="term" value="F:iron ion binding"/>
    <property type="evidence" value="ECO:0007669"/>
    <property type="project" value="InterPro"/>
</dbReference>